<dbReference type="FunFam" id="1.10.10.60:FF:000132">
    <property type="entry name" value="AraC family transcriptional regulator"/>
    <property type="match status" value="1"/>
</dbReference>
<keyword evidence="4" id="KW-0804">Transcription</keyword>
<gene>
    <name evidence="6" type="ORF">FSB73_13660</name>
</gene>
<evidence type="ECO:0000256" key="3">
    <source>
        <dbReference type="ARBA" id="ARBA00023125"/>
    </source>
</evidence>
<dbReference type="Pfam" id="PF02311">
    <property type="entry name" value="AraC_binding"/>
    <property type="match status" value="1"/>
</dbReference>
<dbReference type="Proteomes" id="UP000321291">
    <property type="component" value="Chromosome"/>
</dbReference>
<protein>
    <submittedName>
        <fullName evidence="6">Helix-turn-helix transcriptional regulator</fullName>
    </submittedName>
</protein>
<dbReference type="CDD" id="cd06124">
    <property type="entry name" value="cupin_NimR-like_N"/>
    <property type="match status" value="1"/>
</dbReference>
<dbReference type="PROSITE" id="PS00041">
    <property type="entry name" value="HTH_ARAC_FAMILY_1"/>
    <property type="match status" value="1"/>
</dbReference>
<dbReference type="PANTHER" id="PTHR11019:SF199">
    <property type="entry name" value="HTH-TYPE TRANSCRIPTIONAL REGULATOR NIMR"/>
    <property type="match status" value="1"/>
</dbReference>
<dbReference type="Pfam" id="PF12833">
    <property type="entry name" value="HTH_18"/>
    <property type="match status" value="1"/>
</dbReference>
<dbReference type="RefSeq" id="WP_146783222.1">
    <property type="nucleotide sequence ID" value="NZ_CP042434.1"/>
</dbReference>
<dbReference type="GO" id="GO:0043565">
    <property type="term" value="F:sequence-specific DNA binding"/>
    <property type="evidence" value="ECO:0007669"/>
    <property type="project" value="InterPro"/>
</dbReference>
<dbReference type="PRINTS" id="PR00032">
    <property type="entry name" value="HTHARAC"/>
</dbReference>
<dbReference type="GO" id="GO:0003700">
    <property type="term" value="F:DNA-binding transcription factor activity"/>
    <property type="evidence" value="ECO:0007669"/>
    <property type="project" value="InterPro"/>
</dbReference>
<keyword evidence="7" id="KW-1185">Reference proteome</keyword>
<dbReference type="InterPro" id="IPR009057">
    <property type="entry name" value="Homeodomain-like_sf"/>
</dbReference>
<reference evidence="6 7" key="1">
    <citation type="journal article" date="2017" name="Int. J. Syst. Evol. Microbiol.">
        <title>Arachidicoccus ginsenosidivorans sp. nov., with ginsenoside-converting activity isolated from ginseng cultivating soil.</title>
        <authorList>
            <person name="Siddiqi M.Z."/>
            <person name="Aslam Z."/>
            <person name="Im W.T."/>
        </authorList>
    </citation>
    <scope>NUCLEOTIDE SEQUENCE [LARGE SCALE GENOMIC DNA]</scope>
    <source>
        <strain evidence="6 7">Gsoil 809</strain>
    </source>
</reference>
<dbReference type="InterPro" id="IPR018062">
    <property type="entry name" value="HTH_AraC-typ_CS"/>
</dbReference>
<dbReference type="Gene3D" id="1.10.10.60">
    <property type="entry name" value="Homeodomain-like"/>
    <property type="match status" value="1"/>
</dbReference>
<keyword evidence="2" id="KW-0805">Transcription regulation</keyword>
<dbReference type="SMART" id="SM00342">
    <property type="entry name" value="HTH_ARAC"/>
    <property type="match status" value="1"/>
</dbReference>
<dbReference type="InterPro" id="IPR020449">
    <property type="entry name" value="Tscrpt_reg_AraC-type_HTH"/>
</dbReference>
<dbReference type="SUPFAM" id="SSF46689">
    <property type="entry name" value="Homeodomain-like"/>
    <property type="match status" value="1"/>
</dbReference>
<dbReference type="InterPro" id="IPR018060">
    <property type="entry name" value="HTH_AraC"/>
</dbReference>
<evidence type="ECO:0000259" key="5">
    <source>
        <dbReference type="PROSITE" id="PS01124"/>
    </source>
</evidence>
<feature type="domain" description="HTH araC/xylS-type" evidence="5">
    <location>
        <begin position="166"/>
        <end position="263"/>
    </location>
</feature>
<evidence type="ECO:0000256" key="1">
    <source>
        <dbReference type="ARBA" id="ARBA00022491"/>
    </source>
</evidence>
<evidence type="ECO:0000313" key="6">
    <source>
        <dbReference type="EMBL" id="QEC72569.1"/>
    </source>
</evidence>
<dbReference type="PROSITE" id="PS01124">
    <property type="entry name" value="HTH_ARAC_FAMILY_2"/>
    <property type="match status" value="1"/>
</dbReference>
<dbReference type="OrthoDB" id="1007667at2"/>
<dbReference type="EMBL" id="CP042434">
    <property type="protein sequence ID" value="QEC72569.1"/>
    <property type="molecule type" value="Genomic_DNA"/>
</dbReference>
<sequence>MTTSIENRPIIVDLGFDTDPLKPILSFALDVSQTKCADKHCHPRAQLIFSSKGTMKVATQKSIWYVGQHQAIWVPSMQEHQVIFLNNNHIRNIFVCPKRAQGLPQNIFALSVSPFMRELLLKIVGMGNHYDLNSPKGRLVNVLLDELALVTPTPCCLPLSDDFHLEPVITELLKHPGDPSGIEYFAKIACTSPRNLSRLFIKELGLSFSNWRKQLKLVTAVELLNKGLSVSEISFELGYNSPSAFVEMFRKAFGVPPGKYIDQY</sequence>
<dbReference type="SUPFAM" id="SSF51182">
    <property type="entry name" value="RmlC-like cupins"/>
    <property type="match status" value="1"/>
</dbReference>
<organism evidence="6 7">
    <name type="scientific">Arachidicoccus ginsenosidivorans</name>
    <dbReference type="NCBI Taxonomy" id="496057"/>
    <lineage>
        <taxon>Bacteria</taxon>
        <taxon>Pseudomonadati</taxon>
        <taxon>Bacteroidota</taxon>
        <taxon>Chitinophagia</taxon>
        <taxon>Chitinophagales</taxon>
        <taxon>Chitinophagaceae</taxon>
        <taxon>Arachidicoccus</taxon>
    </lineage>
</organism>
<dbReference type="PANTHER" id="PTHR11019">
    <property type="entry name" value="HTH-TYPE TRANSCRIPTIONAL REGULATOR NIMR"/>
    <property type="match status" value="1"/>
</dbReference>
<evidence type="ECO:0000256" key="4">
    <source>
        <dbReference type="ARBA" id="ARBA00023163"/>
    </source>
</evidence>
<evidence type="ECO:0000313" key="7">
    <source>
        <dbReference type="Proteomes" id="UP000321291"/>
    </source>
</evidence>
<dbReference type="InterPro" id="IPR011051">
    <property type="entry name" value="RmlC_Cupin_sf"/>
</dbReference>
<accession>A0A5B8VML0</accession>
<dbReference type="KEGG" id="agi:FSB73_13660"/>
<keyword evidence="3" id="KW-0238">DNA-binding</keyword>
<dbReference type="InterPro" id="IPR003313">
    <property type="entry name" value="AraC-bd"/>
</dbReference>
<proteinExistence type="predicted"/>
<keyword evidence="1" id="KW-0678">Repressor</keyword>
<name>A0A5B8VML0_9BACT</name>
<evidence type="ECO:0000256" key="2">
    <source>
        <dbReference type="ARBA" id="ARBA00023015"/>
    </source>
</evidence>
<dbReference type="AlphaFoldDB" id="A0A5B8VML0"/>